<dbReference type="Gene3D" id="3.60.21.10">
    <property type="match status" value="1"/>
</dbReference>
<dbReference type="CDD" id="cd00051">
    <property type="entry name" value="EFh"/>
    <property type="match status" value="2"/>
</dbReference>
<proteinExistence type="inferred from homology"/>
<feature type="region of interest" description="Disordered" evidence="5">
    <location>
        <begin position="716"/>
        <end position="784"/>
    </location>
</feature>
<dbReference type="PROSITE" id="PS50222">
    <property type="entry name" value="EF_HAND_2"/>
    <property type="match status" value="5"/>
</dbReference>
<feature type="domain" description="EF-hand" evidence="7">
    <location>
        <begin position="900"/>
        <end position="935"/>
    </location>
</feature>
<dbReference type="PANTHER" id="PTHR22953:SF153">
    <property type="entry name" value="PURPLE ACID PHOSPHATASE"/>
    <property type="match status" value="1"/>
</dbReference>
<feature type="domain" description="EF-hand" evidence="7">
    <location>
        <begin position="1296"/>
        <end position="1331"/>
    </location>
</feature>
<evidence type="ECO:0000313" key="8">
    <source>
        <dbReference type="EMBL" id="GMI58272.1"/>
    </source>
</evidence>
<organism evidence="8 9">
    <name type="scientific">Tetraparma gracilis</name>
    <dbReference type="NCBI Taxonomy" id="2962635"/>
    <lineage>
        <taxon>Eukaryota</taxon>
        <taxon>Sar</taxon>
        <taxon>Stramenopiles</taxon>
        <taxon>Ochrophyta</taxon>
        <taxon>Bolidophyceae</taxon>
        <taxon>Parmales</taxon>
        <taxon>Triparmaceae</taxon>
        <taxon>Tetraparma</taxon>
    </lineage>
</organism>
<keyword evidence="2 6" id="KW-0732">Signal</keyword>
<dbReference type="SUPFAM" id="SSF47473">
    <property type="entry name" value="EF-hand"/>
    <property type="match status" value="3"/>
</dbReference>
<feature type="compositionally biased region" description="Basic and acidic residues" evidence="5">
    <location>
        <begin position="732"/>
        <end position="743"/>
    </location>
</feature>
<dbReference type="Gene3D" id="1.10.238.10">
    <property type="entry name" value="EF-hand"/>
    <property type="match status" value="3"/>
</dbReference>
<feature type="region of interest" description="Disordered" evidence="5">
    <location>
        <begin position="552"/>
        <end position="575"/>
    </location>
</feature>
<dbReference type="InterPro" id="IPR029052">
    <property type="entry name" value="Metallo-depent_PP-like"/>
</dbReference>
<feature type="chain" id="PRO_5047244208" description="EF-hand domain-containing protein" evidence="6">
    <location>
        <begin position="20"/>
        <end position="1954"/>
    </location>
</feature>
<feature type="region of interest" description="Disordered" evidence="5">
    <location>
        <begin position="16"/>
        <end position="61"/>
    </location>
</feature>
<comment type="similarity">
    <text evidence="1">Belongs to the CFAP97 family.</text>
</comment>
<feature type="region of interest" description="Disordered" evidence="5">
    <location>
        <begin position="1512"/>
        <end position="1532"/>
    </location>
</feature>
<accession>A0ABQ6NEZ7</accession>
<evidence type="ECO:0000256" key="1">
    <source>
        <dbReference type="ARBA" id="ARBA00008315"/>
    </source>
</evidence>
<name>A0ABQ6NEZ7_9STRA</name>
<feature type="coiled-coil region" evidence="4">
    <location>
        <begin position="1364"/>
        <end position="1391"/>
    </location>
</feature>
<evidence type="ECO:0000256" key="2">
    <source>
        <dbReference type="ARBA" id="ARBA00022729"/>
    </source>
</evidence>
<sequence length="1954" mass="213867">MSPLYLLLLSLALVRSAPTSPPPPDRRSRDEPPPLPKPCSDDPASLSPRGVHVSTSADGGASSGGVTISFYSCAGDSAYVPSVSIGGATYTGSTKKGAARYHHDVFLPPLPASQTPTPYSVSYGPAAGAREFSLSPPPPPSSFSAAFLADMGVNASRPTVAALLSRQAKRPFAFVQHAGDVSYADDAAVRIEPSSGEGYDPVYDLFQDMLEPLASQLPYYVSPGNHDVTCRVTSDLGCPEELRNFSAINDRWSMPSSPHAHNMWYTWTTGSVAFFSIDTESDFPNSPTTPHTIIGGGAGGNFGDQLSWLRSALAAASLDPAVSFLVVVGHRPWLSSSVHDWPPSAPLRVRDAFEPLFEEFGVDLYLCGHKHFYERARQGDGAWQIVNGAAGNNEGVQGDGRGGRWVVASNYEDAPFSSTYIRPKISTYRHNAEEPTGSRICFRANVDRSFKIHQQKLHKIKAEQQNIASGSTLTADTAKSFKFLDESISKSFKAREESKKIMQENKALATKLMKISRGRPPARAGAPPSLDPLEASADMSAALASAASLESPSLAGPSLAGPSLAGPSKGLSATAPSKLTALESLASAKDSARRRKSEKISRENLLILKRLNAVKPEYSAAALARQRRREKTVLRLRATDHTAGHIQPGAAPTRKSRMYRELSTSSFLAAAQLSLTTPVLLASKGAATQPNTGTLGSGTGSPRIYVDPAVLQFLPSAAPASRKTARPKGRQRSPEPKEGRRSPEPGFARAGAKGRARRASPSPERSQAGTPAPDDASVSSSMSQSMQTVFSGNKTFSVFGIDKAKTSDCVVEVLMREPWDGSLSIRVVSKTEGLLASKKLGLDAAKKLEAYNSSHQQGAQDILELHELLTSLFMEADVTKSGELKYEEFIRCMEKADLGISAPELRLVMAEADDNDDGVIDYEEFVPIAMDLIQAFKARASARRSQQDQAAEVDEEAIKQLYTGELENTVNFIMGLLIDVDTRSAGTVSRQEFKNCMSNPGTGLSKVEAKMIENDAPRDKFGRIMYRQISETVHSTRLTTIKNAIMETMATDIEKYIMDLCKQQERDDADETTQELPDSEFPFTGQLTDRKIANLLQSANMLSMNRLQVLAIMCEADVVDGIVDYWKFVPVASKAIENMFEPGAMQQRAQLLEQSDQSDEAIMHGKGRKEIEDMVKQRFKQADNNNDGWLDPSEFTKVLESMELGLTRSEVNALMTAADLDGNGFIDMDEFLQLAYDQLLYLEREKHIKELQNTVMEETNLLTGSGPSNPSTRNRTVSTSDQRDEDDRADDSAVTNLEEMLINLFTKADWNSSGYLTAVEFREILDSLDLGVTSFQQTILLAEADENEDGKIQYGEFVPICAELLQAFKAKAAAEKEHKEAEQDIDVKVKLFMSNSKNQLKLKINSVLDALNSADVNNTGRLPRSTLVKLLRANHNLEKSEANMVLHSLQSDLDADGMTPFHGIEAVMQTVFEVNAKRKFQAEMPHTSLESHLVQLLEDEERELRRLEQEAAKANDDGSVGSADPTSPSHAAAEARIKNIAQLKGGLEALDFDDDDDDQTVFTLTAGFLPANRIFDALKNAKHLRLSRVQLLAVMSLAHVDESSIEEVPYKEFAATAAEMISKFFDPRESKRRALLEKRTDMNPLKLLNGLSKRELEKRLLEQLEKVDNKKRGNVSEEIFKQIVKVCLEQVMLTRGEFMSVIAAAPRNSANRIIWKPFVDNVYDVVLHLKREHILHHGDESSVETTDSLRSNERLLVPPSKKELTGLCDALHALVALESRRGDLSLTFDENNSATLGSDETAAMKAGASKRTSMKASDVVSQHHKIHPQTSTHALVNEGPKVLKEELRTCVVVNEDGEVLNTAGGVFISGSKGAVQEIMALYIVVSRSLNEETDEEDMEVRGLEEKGGRVVLEKIFRMPSLATADLEAAEALADNIARNVKVVDNGSGARRFKF</sequence>
<feature type="domain" description="EF-hand" evidence="7">
    <location>
        <begin position="864"/>
        <end position="899"/>
    </location>
</feature>
<dbReference type="InterPro" id="IPR004843">
    <property type="entry name" value="Calcineurin-like_PHP"/>
</dbReference>
<dbReference type="InterPro" id="IPR011992">
    <property type="entry name" value="EF-hand-dom_pair"/>
</dbReference>
<keyword evidence="9" id="KW-1185">Reference proteome</keyword>
<dbReference type="SUPFAM" id="SSF56300">
    <property type="entry name" value="Metallo-dependent phosphatases"/>
    <property type="match status" value="1"/>
</dbReference>
<dbReference type="InterPro" id="IPR002048">
    <property type="entry name" value="EF_hand_dom"/>
</dbReference>
<dbReference type="PROSITE" id="PS00018">
    <property type="entry name" value="EF_HAND_1"/>
    <property type="match status" value="4"/>
</dbReference>
<dbReference type="Pfam" id="PF13499">
    <property type="entry name" value="EF-hand_7"/>
    <property type="match status" value="1"/>
</dbReference>
<keyword evidence="3" id="KW-0106">Calcium</keyword>
<dbReference type="Pfam" id="PF00149">
    <property type="entry name" value="Metallophos"/>
    <property type="match status" value="1"/>
</dbReference>
<dbReference type="PANTHER" id="PTHR22953">
    <property type="entry name" value="ACID PHOSPHATASE RELATED"/>
    <property type="match status" value="1"/>
</dbReference>
<dbReference type="EMBL" id="BRYB01006464">
    <property type="protein sequence ID" value="GMI58272.1"/>
    <property type="molecule type" value="Genomic_DNA"/>
</dbReference>
<feature type="signal peptide" evidence="6">
    <location>
        <begin position="1"/>
        <end position="19"/>
    </location>
</feature>
<comment type="caution">
    <text evidence="8">The sequence shown here is derived from an EMBL/GenBank/DDBJ whole genome shotgun (WGS) entry which is preliminary data.</text>
</comment>
<dbReference type="InterPro" id="IPR039331">
    <property type="entry name" value="PAPs-like"/>
</dbReference>
<gene>
    <name evidence="8" type="ORF">TeGR_g1350</name>
</gene>
<feature type="region of interest" description="Disordered" evidence="5">
    <location>
        <begin position="1259"/>
        <end position="1290"/>
    </location>
</feature>
<evidence type="ECO:0000256" key="3">
    <source>
        <dbReference type="ARBA" id="ARBA00022837"/>
    </source>
</evidence>
<evidence type="ECO:0000256" key="5">
    <source>
        <dbReference type="SAM" id="MobiDB-lite"/>
    </source>
</evidence>
<evidence type="ECO:0000256" key="4">
    <source>
        <dbReference type="SAM" id="Coils"/>
    </source>
</evidence>
<protein>
    <recommendedName>
        <fullName evidence="7">EF-hand domain-containing protein</fullName>
    </recommendedName>
</protein>
<feature type="domain" description="EF-hand" evidence="7">
    <location>
        <begin position="1206"/>
        <end position="1241"/>
    </location>
</feature>
<dbReference type="Pfam" id="PF13833">
    <property type="entry name" value="EF-hand_8"/>
    <property type="match status" value="1"/>
</dbReference>
<dbReference type="Proteomes" id="UP001165060">
    <property type="component" value="Unassembled WGS sequence"/>
</dbReference>
<feature type="compositionally biased region" description="Polar residues" evidence="5">
    <location>
        <begin position="1259"/>
        <end position="1279"/>
    </location>
</feature>
<keyword evidence="4" id="KW-0175">Coiled coil</keyword>
<reference evidence="8 9" key="1">
    <citation type="journal article" date="2023" name="Commun. Biol.">
        <title>Genome analysis of Parmales, the sister group of diatoms, reveals the evolutionary specialization of diatoms from phago-mixotrophs to photoautotrophs.</title>
        <authorList>
            <person name="Ban H."/>
            <person name="Sato S."/>
            <person name="Yoshikawa S."/>
            <person name="Yamada K."/>
            <person name="Nakamura Y."/>
            <person name="Ichinomiya M."/>
            <person name="Sato N."/>
            <person name="Blanc-Mathieu R."/>
            <person name="Endo H."/>
            <person name="Kuwata A."/>
            <person name="Ogata H."/>
        </authorList>
    </citation>
    <scope>NUCLEOTIDE SEQUENCE [LARGE SCALE GENOMIC DNA]</scope>
</reference>
<dbReference type="InterPro" id="IPR018247">
    <property type="entry name" value="EF_Hand_1_Ca_BS"/>
</dbReference>
<dbReference type="SMART" id="SM00054">
    <property type="entry name" value="EFh"/>
    <property type="match status" value="7"/>
</dbReference>
<evidence type="ECO:0000256" key="6">
    <source>
        <dbReference type="SAM" id="SignalP"/>
    </source>
</evidence>
<evidence type="ECO:0000313" key="9">
    <source>
        <dbReference type="Proteomes" id="UP001165060"/>
    </source>
</evidence>
<dbReference type="InterPro" id="IPR029488">
    <property type="entry name" value="Hmw/CFAP97"/>
</dbReference>
<dbReference type="Pfam" id="PF13879">
    <property type="entry name" value="Hmw_CFAP97"/>
    <property type="match status" value="1"/>
</dbReference>
<feature type="domain" description="EF-hand" evidence="7">
    <location>
        <begin position="1170"/>
        <end position="1205"/>
    </location>
</feature>
<evidence type="ECO:0000259" key="7">
    <source>
        <dbReference type="PROSITE" id="PS50222"/>
    </source>
</evidence>
<feature type="compositionally biased region" description="Low complexity" evidence="5">
    <location>
        <begin position="759"/>
        <end position="784"/>
    </location>
</feature>